<evidence type="ECO:0000313" key="4">
    <source>
        <dbReference type="Proteomes" id="UP001210925"/>
    </source>
</evidence>
<dbReference type="AlphaFoldDB" id="A0AAD5UKD9"/>
<keyword evidence="4" id="KW-1185">Reference proteome</keyword>
<feature type="transmembrane region" description="Helical" evidence="2">
    <location>
        <begin position="87"/>
        <end position="110"/>
    </location>
</feature>
<name>A0AAD5UKD9_9FUNG</name>
<keyword evidence="2" id="KW-0472">Membrane</keyword>
<keyword evidence="2" id="KW-0812">Transmembrane</keyword>
<feature type="transmembrane region" description="Helical" evidence="2">
    <location>
        <begin position="63"/>
        <end position="81"/>
    </location>
</feature>
<dbReference type="PANTHER" id="PTHR16189">
    <property type="entry name" value="TRANSMEMBRANE PROTEIN 104-RELATED"/>
    <property type="match status" value="1"/>
</dbReference>
<organism evidence="3 4">
    <name type="scientific">Boothiomyces macroporosus</name>
    <dbReference type="NCBI Taxonomy" id="261099"/>
    <lineage>
        <taxon>Eukaryota</taxon>
        <taxon>Fungi</taxon>
        <taxon>Fungi incertae sedis</taxon>
        <taxon>Chytridiomycota</taxon>
        <taxon>Chytridiomycota incertae sedis</taxon>
        <taxon>Chytridiomycetes</taxon>
        <taxon>Rhizophydiales</taxon>
        <taxon>Terramycetaceae</taxon>
        <taxon>Boothiomyces</taxon>
    </lineage>
</organism>
<evidence type="ECO:0000256" key="2">
    <source>
        <dbReference type="SAM" id="Phobius"/>
    </source>
</evidence>
<proteinExistence type="predicted"/>
<protein>
    <submittedName>
        <fullName evidence="3">Uncharacterized protein</fullName>
    </submittedName>
</protein>
<dbReference type="PANTHER" id="PTHR16189:SF3">
    <property type="entry name" value="AMINO ACID TRANSPORTER TRANSMEMBRANE DOMAIN-CONTAINING PROTEIN"/>
    <property type="match status" value="1"/>
</dbReference>
<comment type="caution">
    <text evidence="3">The sequence shown here is derived from an EMBL/GenBank/DDBJ whole genome shotgun (WGS) entry which is preliminary data.</text>
</comment>
<reference evidence="3" key="1">
    <citation type="submission" date="2020-05" db="EMBL/GenBank/DDBJ databases">
        <title>Phylogenomic resolution of chytrid fungi.</title>
        <authorList>
            <person name="Stajich J.E."/>
            <person name="Amses K."/>
            <person name="Simmons R."/>
            <person name="Seto K."/>
            <person name="Myers J."/>
            <person name="Bonds A."/>
            <person name="Quandt C.A."/>
            <person name="Barry K."/>
            <person name="Liu P."/>
            <person name="Grigoriev I."/>
            <person name="Longcore J.E."/>
            <person name="James T.Y."/>
        </authorList>
    </citation>
    <scope>NUCLEOTIDE SEQUENCE</scope>
    <source>
        <strain evidence="3">PLAUS21</strain>
    </source>
</reference>
<evidence type="ECO:0000256" key="1">
    <source>
        <dbReference type="SAM" id="MobiDB-lite"/>
    </source>
</evidence>
<feature type="transmembrane region" description="Helical" evidence="2">
    <location>
        <begin position="23"/>
        <end position="42"/>
    </location>
</feature>
<dbReference type="Proteomes" id="UP001210925">
    <property type="component" value="Unassembled WGS sequence"/>
</dbReference>
<accession>A0AAD5UKD9</accession>
<sequence length="395" mass="44090">MQFRESFFRRSVLIHLLSDGKPAVLTAITVYAFGFVMLIPSIPVSLIISRENLVQNKVLSDKVASAVAFITPWIVAIPFLTGDNLQLFQVITSAIFVATSNFILPMLIYFKCVEFRKTYNAERKLTDHQKDLLRAIHRASSKVSRYLDNLDKPEVKVTEAPTVRTSTDEALLPTQNNSMYKTGNNHSNASVYSLDLLPSQRKELLAEVSKQQLLAGEESSKTLDSAEIWGNEDVPDPDMDDMIARKQTENVGTLGSKYRTGTLSGLFTFGRKKDESPMEAVGTSSRLHLSPHDVPGFSDSSIRIPLNDMTENVTPRVSQNDIYLATLQRNIPKEDLTRIGTLPMHPKFRTPAFRTVPSWLPFRGDDVAKIVLVITSIITVMTIAVNIYQLANPSS</sequence>
<evidence type="ECO:0000313" key="3">
    <source>
        <dbReference type="EMBL" id="KAJ3260485.1"/>
    </source>
</evidence>
<gene>
    <name evidence="3" type="ORF">HK103_000627</name>
</gene>
<feature type="region of interest" description="Disordered" evidence="1">
    <location>
        <begin position="216"/>
        <end position="238"/>
    </location>
</feature>
<keyword evidence="2" id="KW-1133">Transmembrane helix</keyword>
<dbReference type="EMBL" id="JADGKB010000011">
    <property type="protein sequence ID" value="KAJ3260485.1"/>
    <property type="molecule type" value="Genomic_DNA"/>
</dbReference>
<feature type="transmembrane region" description="Helical" evidence="2">
    <location>
        <begin position="370"/>
        <end position="391"/>
    </location>
</feature>